<evidence type="ECO:0000313" key="2">
    <source>
        <dbReference type="EMBL" id="MDO7847495.1"/>
    </source>
</evidence>
<evidence type="ECO:0000313" key="3">
    <source>
        <dbReference type="Proteomes" id="UP001167796"/>
    </source>
</evidence>
<dbReference type="EMBL" id="JAUQSX010000007">
    <property type="protein sequence ID" value="MDO7847495.1"/>
    <property type="molecule type" value="Genomic_DNA"/>
</dbReference>
<gene>
    <name evidence="2" type="ORF">Q5H92_14080</name>
</gene>
<protein>
    <submittedName>
        <fullName evidence="2">Uncharacterized protein</fullName>
    </submittedName>
</protein>
<keyword evidence="1" id="KW-1133">Transmembrane helix</keyword>
<keyword evidence="3" id="KW-1185">Reference proteome</keyword>
<keyword evidence="1" id="KW-0472">Membrane</keyword>
<proteinExistence type="predicted"/>
<name>A0ABT9ACC8_9BACT</name>
<feature type="transmembrane region" description="Helical" evidence="1">
    <location>
        <begin position="27"/>
        <end position="46"/>
    </location>
</feature>
<reference evidence="2" key="1">
    <citation type="submission" date="2023-07" db="EMBL/GenBank/DDBJ databases">
        <authorList>
            <person name="Kim M.K."/>
        </authorList>
    </citation>
    <scope>NUCLEOTIDE SEQUENCE</scope>
    <source>
        <strain evidence="2">M29</strain>
    </source>
</reference>
<sequence length="95" mass="10869">MVTLALVLAVLGTYVSLITGLWPAMAFAALAVWLFLAIVCLRSALVGHTWWRVLLPGFFLLLTFLVYGYGLQYLAKKRYKTEGYPRRYYSWDTAK</sequence>
<feature type="transmembrane region" description="Helical" evidence="1">
    <location>
        <begin position="53"/>
        <end position="75"/>
    </location>
</feature>
<dbReference type="RefSeq" id="WP_305012172.1">
    <property type="nucleotide sequence ID" value="NZ_JAUQSX010000007.1"/>
</dbReference>
<comment type="caution">
    <text evidence="2">The sequence shown here is derived from an EMBL/GenBank/DDBJ whole genome shotgun (WGS) entry which is preliminary data.</text>
</comment>
<accession>A0ABT9ACC8</accession>
<evidence type="ECO:0000256" key="1">
    <source>
        <dbReference type="SAM" id="Phobius"/>
    </source>
</evidence>
<keyword evidence="1" id="KW-0812">Transmembrane</keyword>
<organism evidence="2 3">
    <name type="scientific">Hymenobacter mellowenesis</name>
    <dbReference type="NCBI Taxonomy" id="3063995"/>
    <lineage>
        <taxon>Bacteria</taxon>
        <taxon>Pseudomonadati</taxon>
        <taxon>Bacteroidota</taxon>
        <taxon>Cytophagia</taxon>
        <taxon>Cytophagales</taxon>
        <taxon>Hymenobacteraceae</taxon>
        <taxon>Hymenobacter</taxon>
    </lineage>
</organism>
<dbReference type="Proteomes" id="UP001167796">
    <property type="component" value="Unassembled WGS sequence"/>
</dbReference>